<dbReference type="AlphaFoldDB" id="A0A316JGF4"/>
<sequence length="73" mass="8707">MCVTLTRKVHVVRNETTGIQEYSICRKFRVYFLHGSIMQSRWLFWLRISTPFNLKRDDYEASTAEQAYARTGE</sequence>
<evidence type="ECO:0000313" key="1">
    <source>
        <dbReference type="EMBL" id="PWL19699.1"/>
    </source>
</evidence>
<comment type="caution">
    <text evidence="1">The sequence shown here is derived from an EMBL/GenBank/DDBJ whole genome shotgun (WGS) entry which is preliminary data.</text>
</comment>
<evidence type="ECO:0000313" key="2">
    <source>
        <dbReference type="Proteomes" id="UP000245865"/>
    </source>
</evidence>
<proteinExistence type="predicted"/>
<reference evidence="1 2" key="1">
    <citation type="submission" date="2018-05" db="EMBL/GenBank/DDBJ databases">
        <title>Comparative genomic sequence analysis between strain HN4 and CCM 8460T (Falsochrobactrum ovis) will provide more evidence to prove that HN4 is a new species of Falsochrobactrum.</title>
        <authorList>
            <person name="Lyu W."/>
            <person name="Sun L."/>
            <person name="Yao L."/>
        </authorList>
    </citation>
    <scope>NUCLEOTIDE SEQUENCE [LARGE SCALE GENOMIC DNA]</scope>
    <source>
        <strain evidence="1 2">HN4</strain>
    </source>
</reference>
<name>A0A316JGF4_9HYPH</name>
<keyword evidence="2" id="KW-1185">Reference proteome</keyword>
<dbReference type="Proteomes" id="UP000245865">
    <property type="component" value="Unassembled WGS sequence"/>
</dbReference>
<protein>
    <submittedName>
        <fullName evidence="1">Uncharacterized protein</fullName>
    </submittedName>
</protein>
<gene>
    <name evidence="1" type="ORF">DKP76_03975</name>
</gene>
<accession>A0A316JGF4</accession>
<organism evidence="1 2">
    <name type="scientific">Falsochrobactrum shanghaiense</name>
    <dbReference type="NCBI Taxonomy" id="2201899"/>
    <lineage>
        <taxon>Bacteria</taxon>
        <taxon>Pseudomonadati</taxon>
        <taxon>Pseudomonadota</taxon>
        <taxon>Alphaproteobacteria</taxon>
        <taxon>Hyphomicrobiales</taxon>
        <taxon>Brucellaceae</taxon>
        <taxon>Falsochrobactrum</taxon>
    </lineage>
</organism>
<dbReference type="EMBL" id="QGDB01000001">
    <property type="protein sequence ID" value="PWL19699.1"/>
    <property type="molecule type" value="Genomic_DNA"/>
</dbReference>